<dbReference type="Proteomes" id="UP000257109">
    <property type="component" value="Unassembled WGS sequence"/>
</dbReference>
<evidence type="ECO:0000313" key="1">
    <source>
        <dbReference type="EMBL" id="RDY12192.1"/>
    </source>
</evidence>
<accession>A0A371IAX0</accession>
<feature type="non-terminal residue" evidence="1">
    <location>
        <position position="1"/>
    </location>
</feature>
<protein>
    <submittedName>
        <fullName evidence="1">Uncharacterized protein</fullName>
    </submittedName>
</protein>
<name>A0A371IAX0_MUCPR</name>
<dbReference type="EMBL" id="QJKJ01000515">
    <property type="protein sequence ID" value="RDY12192.1"/>
    <property type="molecule type" value="Genomic_DNA"/>
</dbReference>
<feature type="non-terminal residue" evidence="1">
    <location>
        <position position="114"/>
    </location>
</feature>
<reference evidence="1" key="1">
    <citation type="submission" date="2018-05" db="EMBL/GenBank/DDBJ databases">
        <title>Draft genome of Mucuna pruriens seed.</title>
        <authorList>
            <person name="Nnadi N.E."/>
            <person name="Vos R."/>
            <person name="Hasami M.H."/>
            <person name="Devisetty U.K."/>
            <person name="Aguiy J.C."/>
        </authorList>
    </citation>
    <scope>NUCLEOTIDE SEQUENCE [LARGE SCALE GENOMIC DNA]</scope>
    <source>
        <strain evidence="1">JCA_2017</strain>
    </source>
</reference>
<gene>
    <name evidence="1" type="ORF">CR513_03051</name>
</gene>
<comment type="caution">
    <text evidence="1">The sequence shown here is derived from an EMBL/GenBank/DDBJ whole genome shotgun (WGS) entry which is preliminary data.</text>
</comment>
<dbReference type="AlphaFoldDB" id="A0A371IAX0"/>
<evidence type="ECO:0000313" key="2">
    <source>
        <dbReference type="Proteomes" id="UP000257109"/>
    </source>
</evidence>
<organism evidence="1 2">
    <name type="scientific">Mucuna pruriens</name>
    <name type="common">Velvet bean</name>
    <name type="synonym">Dolichos pruriens</name>
    <dbReference type="NCBI Taxonomy" id="157652"/>
    <lineage>
        <taxon>Eukaryota</taxon>
        <taxon>Viridiplantae</taxon>
        <taxon>Streptophyta</taxon>
        <taxon>Embryophyta</taxon>
        <taxon>Tracheophyta</taxon>
        <taxon>Spermatophyta</taxon>
        <taxon>Magnoliopsida</taxon>
        <taxon>eudicotyledons</taxon>
        <taxon>Gunneridae</taxon>
        <taxon>Pentapetalae</taxon>
        <taxon>rosids</taxon>
        <taxon>fabids</taxon>
        <taxon>Fabales</taxon>
        <taxon>Fabaceae</taxon>
        <taxon>Papilionoideae</taxon>
        <taxon>50 kb inversion clade</taxon>
        <taxon>NPAAA clade</taxon>
        <taxon>indigoferoid/millettioid clade</taxon>
        <taxon>Phaseoleae</taxon>
        <taxon>Mucuna</taxon>
    </lineage>
</organism>
<proteinExistence type="predicted"/>
<sequence length="114" mass="12744">MEKQEPKPRLDRSWKKEAFEKEAPNSCGLHLHSCKASILELKHEQLKSPEISSEIKIKKMVEGIKKIKQMLQLLIKKMSIAAAIVAGRSSDDTQQSTHSGTVLCCGRNCGSVKR</sequence>
<keyword evidence="2" id="KW-1185">Reference proteome</keyword>